<organism evidence="7 8">
    <name type="scientific">Paraliobacillus ryukyuensis</name>
    <dbReference type="NCBI Taxonomy" id="200904"/>
    <lineage>
        <taxon>Bacteria</taxon>
        <taxon>Bacillati</taxon>
        <taxon>Bacillota</taxon>
        <taxon>Bacilli</taxon>
        <taxon>Bacillales</taxon>
        <taxon>Bacillaceae</taxon>
        <taxon>Paraliobacillus</taxon>
    </lineage>
</organism>
<dbReference type="Proteomes" id="UP000252254">
    <property type="component" value="Unassembled WGS sequence"/>
</dbReference>
<name>A0A366DQA7_9BACI</name>
<evidence type="ECO:0000256" key="3">
    <source>
        <dbReference type="ARBA" id="ARBA00022692"/>
    </source>
</evidence>
<keyword evidence="8" id="KW-1185">Reference proteome</keyword>
<protein>
    <submittedName>
        <fullName evidence="7">Uncharacterized membrane protein YqaE (UPF0057 family)</fullName>
    </submittedName>
</protein>
<keyword evidence="5 6" id="KW-0472">Membrane</keyword>
<gene>
    <name evidence="7" type="ORF">DES48_11531</name>
</gene>
<comment type="subcellular location">
    <subcellularLocation>
        <location evidence="1">Membrane</location>
    </subcellularLocation>
</comment>
<dbReference type="AlphaFoldDB" id="A0A366DQA7"/>
<evidence type="ECO:0000313" key="7">
    <source>
        <dbReference type="EMBL" id="RBO92293.1"/>
    </source>
</evidence>
<evidence type="ECO:0000256" key="1">
    <source>
        <dbReference type="ARBA" id="ARBA00004370"/>
    </source>
</evidence>
<dbReference type="InterPro" id="IPR000612">
    <property type="entry name" value="PMP3"/>
</dbReference>
<dbReference type="GO" id="GO:0016020">
    <property type="term" value="C:membrane"/>
    <property type="evidence" value="ECO:0007669"/>
    <property type="project" value="UniProtKB-SubCell"/>
</dbReference>
<sequence length="84" mass="9990">MRFWAIVFPPVAVLMCKKPFQSFIALLLTICVWVPGIIYAWGIVSDYKADKRMMKQVEYQHDLEQKAKKKEEKRIEKQERKASE</sequence>
<evidence type="ECO:0000256" key="4">
    <source>
        <dbReference type="ARBA" id="ARBA00022989"/>
    </source>
</evidence>
<reference evidence="7 8" key="1">
    <citation type="submission" date="2018-06" db="EMBL/GenBank/DDBJ databases">
        <title>Genomic Encyclopedia of Type Strains, Phase IV (KMG-IV): sequencing the most valuable type-strain genomes for metagenomic binning, comparative biology and taxonomic classification.</title>
        <authorList>
            <person name="Goeker M."/>
        </authorList>
    </citation>
    <scope>NUCLEOTIDE SEQUENCE [LARGE SCALE GENOMIC DNA]</scope>
    <source>
        <strain evidence="7 8">DSM 15140</strain>
    </source>
</reference>
<comment type="similarity">
    <text evidence="2">Belongs to the UPF0057 (PMP3) family.</text>
</comment>
<feature type="transmembrane region" description="Helical" evidence="6">
    <location>
        <begin position="20"/>
        <end position="44"/>
    </location>
</feature>
<evidence type="ECO:0000313" key="8">
    <source>
        <dbReference type="Proteomes" id="UP000252254"/>
    </source>
</evidence>
<accession>A0A366DQA7</accession>
<dbReference type="Pfam" id="PF01679">
    <property type="entry name" value="Pmp3"/>
    <property type="match status" value="1"/>
</dbReference>
<keyword evidence="3 6" id="KW-0812">Transmembrane</keyword>
<dbReference type="EMBL" id="QNRI01000015">
    <property type="protein sequence ID" value="RBO92293.1"/>
    <property type="molecule type" value="Genomic_DNA"/>
</dbReference>
<evidence type="ECO:0000256" key="5">
    <source>
        <dbReference type="ARBA" id="ARBA00023136"/>
    </source>
</evidence>
<dbReference type="OrthoDB" id="2692128at2"/>
<dbReference type="RefSeq" id="WP_113870103.1">
    <property type="nucleotide sequence ID" value="NZ_BAABQN010000018.1"/>
</dbReference>
<keyword evidence="4 6" id="KW-1133">Transmembrane helix</keyword>
<evidence type="ECO:0000256" key="6">
    <source>
        <dbReference type="SAM" id="Phobius"/>
    </source>
</evidence>
<comment type="caution">
    <text evidence="7">The sequence shown here is derived from an EMBL/GenBank/DDBJ whole genome shotgun (WGS) entry which is preliminary data.</text>
</comment>
<proteinExistence type="inferred from homology"/>
<evidence type="ECO:0000256" key="2">
    <source>
        <dbReference type="ARBA" id="ARBA00009530"/>
    </source>
</evidence>